<keyword evidence="3" id="KW-0963">Cytoplasm</keyword>
<evidence type="ECO:0000256" key="9">
    <source>
        <dbReference type="ARBA" id="ARBA00040505"/>
    </source>
</evidence>
<evidence type="ECO:0000256" key="5">
    <source>
        <dbReference type="ARBA" id="ARBA00022777"/>
    </source>
</evidence>
<dbReference type="SUPFAM" id="SSF56112">
    <property type="entry name" value="Protein kinase-like (PK-like)"/>
    <property type="match status" value="1"/>
</dbReference>
<protein>
    <recommendedName>
        <fullName evidence="9">Hydroxylysine kinase</fullName>
        <ecNumber evidence="8">2.7.1.81</ecNumber>
    </recommendedName>
</protein>
<evidence type="ECO:0000256" key="7">
    <source>
        <dbReference type="ARBA" id="ARBA00037368"/>
    </source>
</evidence>
<dbReference type="Proteomes" id="UP000663823">
    <property type="component" value="Unassembled WGS sequence"/>
</dbReference>
<evidence type="ECO:0000313" key="12">
    <source>
        <dbReference type="EMBL" id="CAF4083599.1"/>
    </source>
</evidence>
<evidence type="ECO:0000313" key="11">
    <source>
        <dbReference type="EMBL" id="CAF1046757.1"/>
    </source>
</evidence>
<dbReference type="EMBL" id="CAJNOO010000848">
    <property type="protein sequence ID" value="CAF1046757.1"/>
    <property type="molecule type" value="Genomic_DNA"/>
</dbReference>
<dbReference type="Pfam" id="PF01636">
    <property type="entry name" value="APH"/>
    <property type="match status" value="1"/>
</dbReference>
<dbReference type="OrthoDB" id="9973935at2759"/>
<dbReference type="GO" id="GO:0047992">
    <property type="term" value="F:hydroxylysine kinase activity"/>
    <property type="evidence" value="ECO:0007669"/>
    <property type="project" value="UniProtKB-EC"/>
</dbReference>
<evidence type="ECO:0000256" key="2">
    <source>
        <dbReference type="ARBA" id="ARBA00006219"/>
    </source>
</evidence>
<gene>
    <name evidence="12" type="ORF">OTI717_LOCUS33323</name>
    <name evidence="11" type="ORF">RFH988_LOCUS16511</name>
</gene>
<dbReference type="AlphaFoldDB" id="A0A814K5B7"/>
<evidence type="ECO:0000256" key="4">
    <source>
        <dbReference type="ARBA" id="ARBA00022679"/>
    </source>
</evidence>
<dbReference type="GO" id="GO:0005737">
    <property type="term" value="C:cytoplasm"/>
    <property type="evidence" value="ECO:0007669"/>
    <property type="project" value="UniProtKB-SubCell"/>
</dbReference>
<evidence type="ECO:0000259" key="10">
    <source>
        <dbReference type="Pfam" id="PF01636"/>
    </source>
</evidence>
<dbReference type="InterPro" id="IPR050249">
    <property type="entry name" value="Pseudomonas-type_ThrB"/>
</dbReference>
<dbReference type="PANTHER" id="PTHR21064">
    <property type="entry name" value="AMINOGLYCOSIDE PHOSPHOTRANSFERASE DOMAIN-CONTAINING PROTEIN-RELATED"/>
    <property type="match status" value="1"/>
</dbReference>
<dbReference type="InterPro" id="IPR011009">
    <property type="entry name" value="Kinase-like_dom_sf"/>
</dbReference>
<evidence type="ECO:0000256" key="3">
    <source>
        <dbReference type="ARBA" id="ARBA00022490"/>
    </source>
</evidence>
<dbReference type="EMBL" id="CAJOAX010010919">
    <property type="protein sequence ID" value="CAF4083599.1"/>
    <property type="molecule type" value="Genomic_DNA"/>
</dbReference>
<dbReference type="EC" id="2.7.1.81" evidence="8"/>
<dbReference type="Proteomes" id="UP000663882">
    <property type="component" value="Unassembled WGS sequence"/>
</dbReference>
<evidence type="ECO:0000256" key="1">
    <source>
        <dbReference type="ARBA" id="ARBA00004496"/>
    </source>
</evidence>
<feature type="domain" description="Aminoglycoside phosphotransferase" evidence="10">
    <location>
        <begin position="35"/>
        <end position="243"/>
    </location>
</feature>
<comment type="caution">
    <text evidence="11">The sequence shown here is derived from an EMBL/GenBank/DDBJ whole genome shotgun (WGS) entry which is preliminary data.</text>
</comment>
<evidence type="ECO:0000256" key="8">
    <source>
        <dbReference type="ARBA" id="ARBA00038873"/>
    </source>
</evidence>
<dbReference type="InterPro" id="IPR002575">
    <property type="entry name" value="Aminoglycoside_PTrfase"/>
</dbReference>
<comment type="similarity">
    <text evidence="2">Belongs to the aminoglycoside phosphotransferase family.</text>
</comment>
<keyword evidence="5" id="KW-0418">Kinase</keyword>
<keyword evidence="4" id="KW-0808">Transferase</keyword>
<reference evidence="11" key="1">
    <citation type="submission" date="2021-02" db="EMBL/GenBank/DDBJ databases">
        <authorList>
            <person name="Nowell W R."/>
        </authorList>
    </citation>
    <scope>NUCLEOTIDE SEQUENCE</scope>
</reference>
<sequence length="331" mass="38447">MSNELRYLSPEFSIDEAKYIANQYYGLNEFLCQLPSERDQNFLFQSQLSKFILKISNIGETYSVIHMQNCAMECINNGIRVIPALDGNMIITYKNHLIRLVSYLPGISLADYQPHSSKLIFNLGKFLGQIDKSLMEFKDETAKRDIYWNIINAEYIINKYKNLIVENNRRQIIENILKDWIEIVVPLFPLLRKSIIHNDANDYNIIIIDEDNIGLIDFGDMCETFLISEVAIACAYIMLDKQDPINSATYLIHGYNQIIQFENIEIDLIYHFICTRLAMSVTISAYQKQVQSDNHYLVISEKPVWSLLEKLNTIHTTFIYQTFRSACASSK</sequence>
<comment type="function">
    <text evidence="7">Catalyzes the GTP-dependent phosphorylation of 5-hydroxy-L-lysine.</text>
</comment>
<proteinExistence type="inferred from homology"/>
<name>A0A814K5B7_9BILA</name>
<dbReference type="PANTHER" id="PTHR21064:SF1">
    <property type="entry name" value="HYDROXYLYSINE KINASE"/>
    <property type="match status" value="1"/>
</dbReference>
<evidence type="ECO:0000256" key="6">
    <source>
        <dbReference type="ARBA" id="ARBA00036820"/>
    </source>
</evidence>
<accession>A0A814K5B7</accession>
<comment type="catalytic activity">
    <reaction evidence="6">
        <text>(5R)-5-hydroxy-L-lysine + GTP = (5R)-5-phosphooxy-L-lysine + GDP + H(+)</text>
        <dbReference type="Rhea" id="RHEA:19049"/>
        <dbReference type="ChEBI" id="CHEBI:15378"/>
        <dbReference type="ChEBI" id="CHEBI:37565"/>
        <dbReference type="ChEBI" id="CHEBI:57882"/>
        <dbReference type="ChEBI" id="CHEBI:58189"/>
        <dbReference type="ChEBI" id="CHEBI:58357"/>
        <dbReference type="EC" id="2.7.1.81"/>
    </reaction>
</comment>
<comment type="subcellular location">
    <subcellularLocation>
        <location evidence="1">Cytoplasm</location>
    </subcellularLocation>
</comment>
<organism evidence="11 13">
    <name type="scientific">Rotaria sordida</name>
    <dbReference type="NCBI Taxonomy" id="392033"/>
    <lineage>
        <taxon>Eukaryota</taxon>
        <taxon>Metazoa</taxon>
        <taxon>Spiralia</taxon>
        <taxon>Gnathifera</taxon>
        <taxon>Rotifera</taxon>
        <taxon>Eurotatoria</taxon>
        <taxon>Bdelloidea</taxon>
        <taxon>Philodinida</taxon>
        <taxon>Philodinidae</taxon>
        <taxon>Rotaria</taxon>
    </lineage>
</organism>
<dbReference type="Gene3D" id="3.90.1200.10">
    <property type="match status" value="1"/>
</dbReference>
<evidence type="ECO:0000313" key="13">
    <source>
        <dbReference type="Proteomes" id="UP000663882"/>
    </source>
</evidence>